<dbReference type="AlphaFoldDB" id="A0A364V5N7"/>
<keyword evidence="2" id="KW-1185">Reference proteome</keyword>
<comment type="caution">
    <text evidence="1">The sequence shown here is derived from an EMBL/GenBank/DDBJ whole genome shotgun (WGS) entry which is preliminary data.</text>
</comment>
<dbReference type="InterPro" id="IPR029060">
    <property type="entry name" value="PIN-like_dom_sf"/>
</dbReference>
<accession>A0A364V5N7</accession>
<dbReference type="RefSeq" id="WP_113630815.1">
    <property type="nucleotide sequence ID" value="NZ_QHCV01000047.1"/>
</dbReference>
<evidence type="ECO:0000313" key="2">
    <source>
        <dbReference type="Proteomes" id="UP000251577"/>
    </source>
</evidence>
<organism evidence="1 2">
    <name type="scientific">Corynebacterium heidelbergense</name>
    <dbReference type="NCBI Taxonomy" id="2055947"/>
    <lineage>
        <taxon>Bacteria</taxon>
        <taxon>Bacillati</taxon>
        <taxon>Actinomycetota</taxon>
        <taxon>Actinomycetes</taxon>
        <taxon>Mycobacteriales</taxon>
        <taxon>Corynebacteriaceae</taxon>
        <taxon>Corynebacterium</taxon>
    </lineage>
</organism>
<dbReference type="Pfam" id="PF14367">
    <property type="entry name" value="DUF4411"/>
    <property type="match status" value="1"/>
</dbReference>
<gene>
    <name evidence="1" type="ORF">DLJ54_05675</name>
</gene>
<reference evidence="1 2" key="1">
    <citation type="journal article" date="2018" name="Syst. Appl. Microbiol.">
        <title>Corynebacterium heidelbergense sp. nov., isolated from the preen glands of Egyptian geese (Alopochen aegyptiacus).</title>
        <authorList>
            <person name="Braun M.S."/>
            <person name="Wang E."/>
            <person name="Zimmermann S."/>
            <person name="Wink M."/>
        </authorList>
    </citation>
    <scope>NUCLEOTIDE SEQUENCE [LARGE SCALE GENOMIC DNA]</scope>
    <source>
        <strain evidence="1 2">647</strain>
    </source>
</reference>
<dbReference type="Proteomes" id="UP000251577">
    <property type="component" value="Unassembled WGS sequence"/>
</dbReference>
<dbReference type="EMBL" id="QHCV01000047">
    <property type="protein sequence ID" value="RAV31947.1"/>
    <property type="molecule type" value="Genomic_DNA"/>
</dbReference>
<proteinExistence type="predicted"/>
<protein>
    <submittedName>
        <fullName evidence="1">DUF4411 domain-containing protein</fullName>
    </submittedName>
</protein>
<dbReference type="SUPFAM" id="SSF88723">
    <property type="entry name" value="PIN domain-like"/>
    <property type="match status" value="1"/>
</dbReference>
<evidence type="ECO:0000313" key="1">
    <source>
        <dbReference type="EMBL" id="RAV31947.1"/>
    </source>
</evidence>
<dbReference type="InterPro" id="IPR016541">
    <property type="entry name" value="UCP008505"/>
</dbReference>
<name>A0A364V5N7_9CORY</name>
<sequence>MYLLDANELIQAAREYYAFDIAPGFWEWLDSCMACGEIGSIEAVRKELLAGNDQLSIWAKQRPNYFLGIDSDTVAKFAPLTQWAASQDFTPTALNKFAGDAADYLLVAYAAAHDHTVVTKEKPDPHSKKRVKIPDACAAMGVATANLYDVMRATKAKL</sequence>